<sequence>MRIEKCYFCSTNVYPGHGSAFVRNDAKVFRFCTSKCHKNFKMKRNPRKVRWTKAFRKAAGKEMTIDTTFEFEKRRNVPVRYDRELVKTTIKAIKRVTEIRSRREHAFWKNRMAASREKLKAHRAKKQAARIASVKLVQPETVAETPKVAEKIKVPVRRKSALVPGEGQSMGMELD</sequence>
<comment type="similarity">
    <text evidence="2">Belongs to the eukaryotic ribosomal protein eL24 family.</text>
</comment>
<dbReference type="GO" id="GO:0003735">
    <property type="term" value="F:structural constituent of ribosome"/>
    <property type="evidence" value="ECO:0007669"/>
    <property type="project" value="InterPro"/>
</dbReference>
<keyword evidence="5" id="KW-0539">Nucleus</keyword>
<evidence type="ECO:0000256" key="2">
    <source>
        <dbReference type="ARBA" id="ARBA00005647"/>
    </source>
</evidence>
<dbReference type="PROSITE" id="PS01073">
    <property type="entry name" value="RIBOSOMAL_L24E"/>
    <property type="match status" value="1"/>
</dbReference>
<dbReference type="EMBL" id="KV419394">
    <property type="protein sequence ID" value="KZS99122.1"/>
    <property type="molecule type" value="Genomic_DNA"/>
</dbReference>
<dbReference type="InterPro" id="IPR011017">
    <property type="entry name" value="TRASH_dom"/>
</dbReference>
<dbReference type="SUPFAM" id="SSF57716">
    <property type="entry name" value="Glucocorticoid receptor-like (DNA-binding domain)"/>
    <property type="match status" value="1"/>
</dbReference>
<accession>A0A165AJT1</accession>
<dbReference type="AlphaFoldDB" id="A0A165AJT1"/>
<gene>
    <name evidence="7" type="ORF">SISNIDRAFT_480697</name>
</gene>
<proteinExistence type="inferred from homology"/>
<feature type="domain" description="TRASH" evidence="6">
    <location>
        <begin position="6"/>
        <end position="44"/>
    </location>
</feature>
<dbReference type="Pfam" id="PF01246">
    <property type="entry name" value="Ribosomal_L24e"/>
    <property type="match status" value="1"/>
</dbReference>
<evidence type="ECO:0000256" key="3">
    <source>
        <dbReference type="ARBA" id="ARBA00018397"/>
    </source>
</evidence>
<dbReference type="Gene3D" id="2.30.170.20">
    <property type="entry name" value="Ribosomal protein L24e"/>
    <property type="match status" value="1"/>
</dbReference>
<evidence type="ECO:0000313" key="7">
    <source>
        <dbReference type="EMBL" id="KZS99122.1"/>
    </source>
</evidence>
<dbReference type="STRING" id="1314777.A0A165AJT1"/>
<dbReference type="PANTHER" id="PTHR10792:SF8">
    <property type="entry name" value="RIBOSOME BIOGENESIS PROTEIN RLP24-RELATED"/>
    <property type="match status" value="1"/>
</dbReference>
<keyword evidence="8" id="KW-1185">Reference proteome</keyword>
<dbReference type="CDD" id="cd00472">
    <property type="entry name" value="Ribosomal_L24e_L24"/>
    <property type="match status" value="1"/>
</dbReference>
<dbReference type="OrthoDB" id="10262490at2759"/>
<name>A0A165AJT1_9AGAM</name>
<dbReference type="GO" id="GO:0005730">
    <property type="term" value="C:nucleolus"/>
    <property type="evidence" value="ECO:0007669"/>
    <property type="project" value="TreeGrafter"/>
</dbReference>
<reference evidence="7 8" key="1">
    <citation type="journal article" date="2016" name="Mol. Biol. Evol.">
        <title>Comparative Genomics of Early-Diverging Mushroom-Forming Fungi Provides Insights into the Origins of Lignocellulose Decay Capabilities.</title>
        <authorList>
            <person name="Nagy L.G."/>
            <person name="Riley R."/>
            <person name="Tritt A."/>
            <person name="Adam C."/>
            <person name="Daum C."/>
            <person name="Floudas D."/>
            <person name="Sun H."/>
            <person name="Yadav J.S."/>
            <person name="Pangilinan J."/>
            <person name="Larsson K.H."/>
            <person name="Matsuura K."/>
            <person name="Barry K."/>
            <person name="Labutti K."/>
            <person name="Kuo R."/>
            <person name="Ohm R.A."/>
            <person name="Bhattacharya S.S."/>
            <person name="Shirouzu T."/>
            <person name="Yoshinaga Y."/>
            <person name="Martin F.M."/>
            <person name="Grigoriev I.V."/>
            <person name="Hibbett D.S."/>
        </authorList>
    </citation>
    <scope>NUCLEOTIDE SEQUENCE [LARGE SCALE GENOMIC DNA]</scope>
    <source>
        <strain evidence="7 8">HHB9708</strain>
    </source>
</reference>
<dbReference type="InterPro" id="IPR056366">
    <property type="entry name" value="Ribosomal_eL24"/>
</dbReference>
<protein>
    <recommendedName>
        <fullName evidence="3">Ribosome biogenesis protein RLP24</fullName>
    </recommendedName>
</protein>
<dbReference type="InterPro" id="IPR038630">
    <property type="entry name" value="L24e/L24_sf"/>
</dbReference>
<dbReference type="InterPro" id="IPR023442">
    <property type="entry name" value="Ribosomal_eL24_CS"/>
</dbReference>
<organism evidence="7 8">
    <name type="scientific">Sistotremastrum niveocremeum HHB9708</name>
    <dbReference type="NCBI Taxonomy" id="1314777"/>
    <lineage>
        <taxon>Eukaryota</taxon>
        <taxon>Fungi</taxon>
        <taxon>Dikarya</taxon>
        <taxon>Basidiomycota</taxon>
        <taxon>Agaricomycotina</taxon>
        <taxon>Agaricomycetes</taxon>
        <taxon>Sistotremastrales</taxon>
        <taxon>Sistotremastraceae</taxon>
        <taxon>Sertulicium</taxon>
        <taxon>Sertulicium niveocremeum</taxon>
    </lineage>
</organism>
<evidence type="ECO:0000259" key="6">
    <source>
        <dbReference type="SMART" id="SM00746"/>
    </source>
</evidence>
<dbReference type="GO" id="GO:0042273">
    <property type="term" value="P:ribosomal large subunit biogenesis"/>
    <property type="evidence" value="ECO:0007669"/>
    <property type="project" value="TreeGrafter"/>
</dbReference>
<dbReference type="SMART" id="SM00746">
    <property type="entry name" value="TRASH"/>
    <property type="match status" value="1"/>
</dbReference>
<dbReference type="InterPro" id="IPR000988">
    <property type="entry name" value="Ribosomal_eL24-rel_N"/>
</dbReference>
<evidence type="ECO:0000313" key="8">
    <source>
        <dbReference type="Proteomes" id="UP000076722"/>
    </source>
</evidence>
<evidence type="ECO:0000256" key="1">
    <source>
        <dbReference type="ARBA" id="ARBA00004123"/>
    </source>
</evidence>
<dbReference type="FunFam" id="2.30.170.20:FF:000001">
    <property type="entry name" value="probable ribosome biogenesis protein RLP24"/>
    <property type="match status" value="1"/>
</dbReference>
<keyword evidence="4" id="KW-0690">Ribosome biogenesis</keyword>
<comment type="subcellular location">
    <subcellularLocation>
        <location evidence="1">Nucleus</location>
    </subcellularLocation>
</comment>
<dbReference type="Proteomes" id="UP000076722">
    <property type="component" value="Unassembled WGS sequence"/>
</dbReference>
<evidence type="ECO:0000256" key="5">
    <source>
        <dbReference type="ARBA" id="ARBA00023242"/>
    </source>
</evidence>
<evidence type="ECO:0000256" key="4">
    <source>
        <dbReference type="ARBA" id="ARBA00022517"/>
    </source>
</evidence>
<dbReference type="PANTHER" id="PTHR10792">
    <property type="entry name" value="60S RIBOSOMAL PROTEIN L24"/>
    <property type="match status" value="1"/>
</dbReference>